<reference evidence="2" key="2">
    <citation type="journal article" date="2015" name="Data Brief">
        <title>Shoot transcriptome of the giant reed, Arundo donax.</title>
        <authorList>
            <person name="Barrero R.A."/>
            <person name="Guerrero F.D."/>
            <person name="Moolhuijzen P."/>
            <person name="Goolsby J.A."/>
            <person name="Tidwell J."/>
            <person name="Bellgard S.E."/>
            <person name="Bellgard M.I."/>
        </authorList>
    </citation>
    <scope>NUCLEOTIDE SEQUENCE</scope>
    <source>
        <tissue evidence="2">Shoot tissue taken approximately 20 cm above the soil surface</tissue>
    </source>
</reference>
<organism evidence="2">
    <name type="scientific">Arundo donax</name>
    <name type="common">Giant reed</name>
    <name type="synonym">Donax arundinaceus</name>
    <dbReference type="NCBI Taxonomy" id="35708"/>
    <lineage>
        <taxon>Eukaryota</taxon>
        <taxon>Viridiplantae</taxon>
        <taxon>Streptophyta</taxon>
        <taxon>Embryophyta</taxon>
        <taxon>Tracheophyta</taxon>
        <taxon>Spermatophyta</taxon>
        <taxon>Magnoliopsida</taxon>
        <taxon>Liliopsida</taxon>
        <taxon>Poales</taxon>
        <taxon>Poaceae</taxon>
        <taxon>PACMAD clade</taxon>
        <taxon>Arundinoideae</taxon>
        <taxon>Arundineae</taxon>
        <taxon>Arundo</taxon>
    </lineage>
</organism>
<accession>A0A0A9G708</accession>
<protein>
    <submittedName>
        <fullName evidence="2">Uncharacterized protein</fullName>
    </submittedName>
</protein>
<sequence>MLGFWVCASRGSAAGGGDGAGAAGASGLREEAMAR</sequence>
<dbReference type="EMBL" id="GBRH01181448">
    <property type="protein sequence ID" value="JAE16448.1"/>
    <property type="molecule type" value="Transcribed_RNA"/>
</dbReference>
<feature type="compositionally biased region" description="Gly residues" evidence="1">
    <location>
        <begin position="13"/>
        <end position="24"/>
    </location>
</feature>
<evidence type="ECO:0000313" key="2">
    <source>
        <dbReference type="EMBL" id="JAE16448.1"/>
    </source>
</evidence>
<proteinExistence type="predicted"/>
<name>A0A0A9G708_ARUDO</name>
<reference evidence="2" key="1">
    <citation type="submission" date="2014-09" db="EMBL/GenBank/DDBJ databases">
        <authorList>
            <person name="Magalhaes I.L.F."/>
            <person name="Oliveira U."/>
            <person name="Santos F.R."/>
            <person name="Vidigal T.H.D.A."/>
            <person name="Brescovit A.D."/>
            <person name="Santos A.J."/>
        </authorList>
    </citation>
    <scope>NUCLEOTIDE SEQUENCE</scope>
    <source>
        <tissue evidence="2">Shoot tissue taken approximately 20 cm above the soil surface</tissue>
    </source>
</reference>
<evidence type="ECO:0000256" key="1">
    <source>
        <dbReference type="SAM" id="MobiDB-lite"/>
    </source>
</evidence>
<feature type="region of interest" description="Disordered" evidence="1">
    <location>
        <begin position="11"/>
        <end position="35"/>
    </location>
</feature>
<dbReference type="AlphaFoldDB" id="A0A0A9G708"/>